<sequence>MNRRTLFALPLLSLAASALPGSGSARAQAVALTPQDRADIARIETYLDGLHSLKGRFLQVSPNGATSEGTAWVERPGRLRFEYDPPSPLLLIAGHGLVVFHDKKLQQTSNFPLSSTPLGILLADNVRLTGNVTVTGIFRLPGQLQVTMVRTSSPGDGSLTLIFADNPLSLRQWAVIDGQRQETRVSLFNVQLGDRFDQKLFEFEDPRMQPGYYTPGR</sequence>
<comment type="caution">
    <text evidence="3">The sequence shown here is derived from an EMBL/GenBank/DDBJ whole genome shotgun (WGS) entry which is preliminary data.</text>
</comment>
<dbReference type="CDD" id="cd16325">
    <property type="entry name" value="LolA"/>
    <property type="match status" value="1"/>
</dbReference>
<dbReference type="Proteomes" id="UP001165679">
    <property type="component" value="Unassembled WGS sequence"/>
</dbReference>
<keyword evidence="3" id="KW-0449">Lipoprotein</keyword>
<dbReference type="SUPFAM" id="SSF89392">
    <property type="entry name" value="Prokaryotic lipoproteins and lipoprotein localization factors"/>
    <property type="match status" value="1"/>
</dbReference>
<feature type="chain" id="PRO_5041225462" evidence="2">
    <location>
        <begin position="28"/>
        <end position="217"/>
    </location>
</feature>
<dbReference type="Gene3D" id="2.50.20.10">
    <property type="entry name" value="Lipoprotein localisation LolA/LolB/LppX"/>
    <property type="match status" value="1"/>
</dbReference>
<reference evidence="3" key="1">
    <citation type="submission" date="2022-09" db="EMBL/GenBank/DDBJ databases">
        <title>Rhodovastum sp. nov. RN2-1 isolated from soil in Seongnam, South Korea.</title>
        <authorList>
            <person name="Le N.T."/>
        </authorList>
    </citation>
    <scope>NUCLEOTIDE SEQUENCE</scope>
    <source>
        <strain evidence="3">RN2-1</strain>
    </source>
</reference>
<name>A0AA41YVL8_9PROT</name>
<dbReference type="EMBL" id="JAPDNT010000033">
    <property type="protein sequence ID" value="MCW3477250.1"/>
    <property type="molecule type" value="Genomic_DNA"/>
</dbReference>
<gene>
    <name evidence="3" type="ORF">OL599_22010</name>
</gene>
<feature type="signal peptide" evidence="2">
    <location>
        <begin position="1"/>
        <end position="27"/>
    </location>
</feature>
<proteinExistence type="predicted"/>
<dbReference type="InterPro" id="IPR029046">
    <property type="entry name" value="LolA/LolB/LppX"/>
</dbReference>
<keyword evidence="1 2" id="KW-0732">Signal</keyword>
<organism evidence="3 4">
    <name type="scientific">Limobrevibacterium gyesilva</name>
    <dbReference type="NCBI Taxonomy" id="2991712"/>
    <lineage>
        <taxon>Bacteria</taxon>
        <taxon>Pseudomonadati</taxon>
        <taxon>Pseudomonadota</taxon>
        <taxon>Alphaproteobacteria</taxon>
        <taxon>Acetobacterales</taxon>
        <taxon>Acetobacteraceae</taxon>
        <taxon>Limobrevibacterium</taxon>
    </lineage>
</organism>
<evidence type="ECO:0000256" key="1">
    <source>
        <dbReference type="ARBA" id="ARBA00022729"/>
    </source>
</evidence>
<evidence type="ECO:0000313" key="3">
    <source>
        <dbReference type="EMBL" id="MCW3477250.1"/>
    </source>
</evidence>
<dbReference type="Pfam" id="PF03548">
    <property type="entry name" value="LolA"/>
    <property type="match status" value="1"/>
</dbReference>
<dbReference type="PANTHER" id="PTHR35869:SF1">
    <property type="entry name" value="OUTER-MEMBRANE LIPOPROTEIN CARRIER PROTEIN"/>
    <property type="match status" value="1"/>
</dbReference>
<protein>
    <submittedName>
        <fullName evidence="3">Outer membrane lipoprotein carrier protein LolA</fullName>
    </submittedName>
</protein>
<dbReference type="InterPro" id="IPR004564">
    <property type="entry name" value="OM_lipoprot_carrier_LolA-like"/>
</dbReference>
<keyword evidence="4" id="KW-1185">Reference proteome</keyword>
<evidence type="ECO:0000256" key="2">
    <source>
        <dbReference type="SAM" id="SignalP"/>
    </source>
</evidence>
<dbReference type="RefSeq" id="WP_264716184.1">
    <property type="nucleotide sequence ID" value="NZ_JAPDNT010000033.1"/>
</dbReference>
<dbReference type="AlphaFoldDB" id="A0AA41YVL8"/>
<evidence type="ECO:0000313" key="4">
    <source>
        <dbReference type="Proteomes" id="UP001165679"/>
    </source>
</evidence>
<reference evidence="3" key="2">
    <citation type="submission" date="2022-10" db="EMBL/GenBank/DDBJ databases">
        <authorList>
            <person name="Trinh H.N."/>
        </authorList>
    </citation>
    <scope>NUCLEOTIDE SEQUENCE</scope>
    <source>
        <strain evidence="3">RN2-1</strain>
    </source>
</reference>
<accession>A0AA41YVL8</accession>
<dbReference type="PANTHER" id="PTHR35869">
    <property type="entry name" value="OUTER-MEMBRANE LIPOPROTEIN CARRIER PROTEIN"/>
    <property type="match status" value="1"/>
</dbReference>